<dbReference type="OrthoDB" id="20507at2759"/>
<feature type="region of interest" description="Disordered" evidence="1">
    <location>
        <begin position="539"/>
        <end position="587"/>
    </location>
</feature>
<feature type="compositionally biased region" description="Basic and acidic residues" evidence="1">
    <location>
        <begin position="989"/>
        <end position="1013"/>
    </location>
</feature>
<protein>
    <submittedName>
        <fullName evidence="5">G patch domain-containing protein 1</fullName>
    </submittedName>
</protein>
<dbReference type="EMBL" id="CAMXCT020000275">
    <property type="protein sequence ID" value="CAL1129874.1"/>
    <property type="molecule type" value="Genomic_DNA"/>
</dbReference>
<dbReference type="Gene3D" id="1.25.10.10">
    <property type="entry name" value="Leucine-rich Repeat Variant"/>
    <property type="match status" value="1"/>
</dbReference>
<dbReference type="InterPro" id="IPR011989">
    <property type="entry name" value="ARM-like"/>
</dbReference>
<reference evidence="4" key="2">
    <citation type="submission" date="2024-04" db="EMBL/GenBank/DDBJ databases">
        <authorList>
            <person name="Chen Y."/>
            <person name="Shah S."/>
            <person name="Dougan E. K."/>
            <person name="Thang M."/>
            <person name="Chan C."/>
        </authorList>
    </citation>
    <scope>NUCLEOTIDE SEQUENCE [LARGE SCALE GENOMIC DNA]</scope>
</reference>
<evidence type="ECO:0000313" key="6">
    <source>
        <dbReference type="Proteomes" id="UP001152797"/>
    </source>
</evidence>
<dbReference type="GO" id="GO:0006397">
    <property type="term" value="P:mRNA processing"/>
    <property type="evidence" value="ECO:0007669"/>
    <property type="project" value="InterPro"/>
</dbReference>
<dbReference type="InterPro" id="IPR011666">
    <property type="entry name" value="DUF1604"/>
</dbReference>
<feature type="region of interest" description="Disordered" evidence="1">
    <location>
        <begin position="804"/>
        <end position="837"/>
    </location>
</feature>
<evidence type="ECO:0000313" key="5">
    <source>
        <dbReference type="EMBL" id="CAL4763811.1"/>
    </source>
</evidence>
<dbReference type="Pfam" id="PF26093">
    <property type="entry name" value="HTH_TGH"/>
    <property type="match status" value="1"/>
</dbReference>
<comment type="caution">
    <text evidence="3">The sequence shown here is derived from an EMBL/GenBank/DDBJ whole genome shotgun (WGS) entry which is preliminary data.</text>
</comment>
<dbReference type="SUPFAM" id="SSF48371">
    <property type="entry name" value="ARM repeat"/>
    <property type="match status" value="1"/>
</dbReference>
<feature type="region of interest" description="Disordered" evidence="1">
    <location>
        <begin position="976"/>
        <end position="1059"/>
    </location>
</feature>
<dbReference type="EMBL" id="CAMXCT030000275">
    <property type="protein sequence ID" value="CAL4763811.1"/>
    <property type="molecule type" value="Genomic_DNA"/>
</dbReference>
<dbReference type="Pfam" id="PF07713">
    <property type="entry name" value="DUF1604"/>
    <property type="match status" value="1"/>
</dbReference>
<feature type="region of interest" description="Disordered" evidence="1">
    <location>
        <begin position="452"/>
        <end position="493"/>
    </location>
</feature>
<dbReference type="GO" id="GO:0003723">
    <property type="term" value="F:RNA binding"/>
    <property type="evidence" value="ECO:0007669"/>
    <property type="project" value="TreeGrafter"/>
</dbReference>
<dbReference type="InterPro" id="IPR016024">
    <property type="entry name" value="ARM-type_fold"/>
</dbReference>
<organism evidence="3">
    <name type="scientific">Cladocopium goreaui</name>
    <dbReference type="NCBI Taxonomy" id="2562237"/>
    <lineage>
        <taxon>Eukaryota</taxon>
        <taxon>Sar</taxon>
        <taxon>Alveolata</taxon>
        <taxon>Dinophyceae</taxon>
        <taxon>Suessiales</taxon>
        <taxon>Symbiodiniaceae</taxon>
        <taxon>Cladocopium</taxon>
    </lineage>
</organism>
<accession>A0A9P1BND2</accession>
<dbReference type="PANTHER" id="PTHR13384">
    <property type="entry name" value="G PATCH DOMAIN-CONTAINING PROTEIN 1"/>
    <property type="match status" value="1"/>
</dbReference>
<dbReference type="Proteomes" id="UP001152797">
    <property type="component" value="Unassembled WGS sequence"/>
</dbReference>
<name>A0A9P1BND2_9DINO</name>
<proteinExistence type="predicted"/>
<feature type="compositionally biased region" description="Basic and acidic residues" evidence="1">
    <location>
        <begin position="464"/>
        <end position="473"/>
    </location>
</feature>
<evidence type="ECO:0000313" key="4">
    <source>
        <dbReference type="EMBL" id="CAL1129874.1"/>
    </source>
</evidence>
<sequence length="1059" mass="115742">MSLGVGPTAALEAVGGTPSRWLRARQKMKYTAKEEFTTPAEEKQINSLYTDLCSRDDEVREKAAESLASLCKGDRLAKALAKNLTPMLHGLKAGESGPVKLAILGALRSITEKGHAISVATHAYALLPCLKDENVLVQRKVSALYRVLAEEGAAAMVARDVTSIMLCFEVTQANGVSLMAPLEALSAIAGAGGGTAVARVVERLLGGLRDPRPKIRTSTCATLAAIARGGAKELLGSLGLSAEAQSDVLTSGTLFEMLVVVALDDKDDEVRLTAADALRCLPEADPDTCDQTRQRFPQLVERVQTLQKTGSAKGEAIEIISSAMGMTSGEACVICQEPLHLDGGPQTQMLEKLTKQMQICLSKLQNPELDDKAKERYQDMITTLKNQMSKIGYDVDELDDLGKRSKRESYVEVKRPDGSIAKSRGERTFYGAFEGGFSAGYWGTVGSKEGWEPASFSSSRSKRHADAAPRVEDYMDEEDLRDHRSSRKTIAARDEFASRQVQARGMGSAALTTGISQDLEEELFGAQRLGTRLLRASIVPQNENDSSTPSAPSTAPKAKKSYGCAPPPPGYAAKPSESAQPDGGVELQQWPGKKLATLHASQAPAIERQLEAELERLWQSKTDLHGIGYFLGGGSGCGRIPSNRRLYMSTARAKNVSSSTKAIGYSQFGTGVLDQDEYDVWEEVYEHETDKRVHYHPALKDEDVEEVRLAALDDIRPRSKEGAPEEVPGFVKAELPDKETRDFSRWHPPPVPRGYKGVHLIEVSPLQEAQEGSKEHQQLLEFQDKHGQQRLMDPAFRAQLLGEQTRPKEAEAEASEAKVAAPPGPPTEEDQQRSIQRSAEPLWQAVPEHQKQNLLNALGRNFVIGATQDMDGKAARHEPFKNDPSKQKRYAKFCLAMEGRAAFSEALKESHGLSEVERETELQEFGRVYRSFRQQNPDADIAKALEEKGSAQPSAPLIRRTVTPWAPDKLLCRRWGVPEPRPSGFSDRPAAEPKKQQRKYNEQVKGKETKKPAEVAAAAEQAGRKPVADPAPNLAVAESGELTRPPKSLFTSIFGDDDD</sequence>
<evidence type="ECO:0000259" key="2">
    <source>
        <dbReference type="Pfam" id="PF07713"/>
    </source>
</evidence>
<reference evidence="3" key="1">
    <citation type="submission" date="2022-10" db="EMBL/GenBank/DDBJ databases">
        <authorList>
            <person name="Chen Y."/>
            <person name="Dougan E. K."/>
            <person name="Chan C."/>
            <person name="Rhodes N."/>
            <person name="Thang M."/>
        </authorList>
    </citation>
    <scope>NUCLEOTIDE SEQUENCE</scope>
</reference>
<feature type="domain" description="G patch" evidence="2">
    <location>
        <begin position="420"/>
        <end position="496"/>
    </location>
</feature>
<evidence type="ECO:0000256" key="1">
    <source>
        <dbReference type="SAM" id="MobiDB-lite"/>
    </source>
</evidence>
<gene>
    <name evidence="3" type="ORF">C1SCF055_LOCUS4712</name>
</gene>
<feature type="compositionally biased region" description="Low complexity" evidence="1">
    <location>
        <begin position="546"/>
        <end position="556"/>
    </location>
</feature>
<dbReference type="AlphaFoldDB" id="A0A9P1BND2"/>
<dbReference type="GO" id="GO:0005634">
    <property type="term" value="C:nucleus"/>
    <property type="evidence" value="ECO:0007669"/>
    <property type="project" value="TreeGrafter"/>
</dbReference>
<keyword evidence="6" id="KW-1185">Reference proteome</keyword>
<dbReference type="PANTHER" id="PTHR13384:SF19">
    <property type="entry name" value="G PATCH DOMAIN-CONTAINING PROTEIN 1"/>
    <property type="match status" value="1"/>
</dbReference>
<evidence type="ECO:0000313" key="3">
    <source>
        <dbReference type="EMBL" id="CAI3976499.1"/>
    </source>
</evidence>
<dbReference type="EMBL" id="CAMXCT010000275">
    <property type="protein sequence ID" value="CAI3976499.1"/>
    <property type="molecule type" value="Genomic_DNA"/>
</dbReference>